<dbReference type="EMBL" id="JADIMR010000080">
    <property type="protein sequence ID" value="MBO8447139.1"/>
    <property type="molecule type" value="Genomic_DNA"/>
</dbReference>
<dbReference type="InterPro" id="IPR029044">
    <property type="entry name" value="Nucleotide-diphossugar_trans"/>
</dbReference>
<dbReference type="Gene3D" id="3.90.550.10">
    <property type="entry name" value="Spore Coat Polysaccharide Biosynthesis Protein SpsA, Chain A"/>
    <property type="match status" value="1"/>
</dbReference>
<evidence type="ECO:0000313" key="1">
    <source>
        <dbReference type="EMBL" id="MBO8447139.1"/>
    </source>
</evidence>
<protein>
    <recommendedName>
        <fullName evidence="3">Nucleotide-diphospho-sugar transferase</fullName>
    </recommendedName>
</protein>
<comment type="caution">
    <text evidence="1">The sequence shown here is derived from an EMBL/GenBank/DDBJ whole genome shotgun (WGS) entry which is preliminary data.</text>
</comment>
<dbReference type="Proteomes" id="UP000823637">
    <property type="component" value="Unassembled WGS sequence"/>
</dbReference>
<dbReference type="SUPFAM" id="SSF53448">
    <property type="entry name" value="Nucleotide-diphospho-sugar transferases"/>
    <property type="match status" value="1"/>
</dbReference>
<gene>
    <name evidence="1" type="ORF">IAC32_05285</name>
</gene>
<evidence type="ECO:0008006" key="3">
    <source>
        <dbReference type="Google" id="ProtNLM"/>
    </source>
</evidence>
<accession>A0A9D9EGB8</accession>
<sequence length="323" mass="37891">MTNVPILLITFNRPNHVRKVLSEIKTQQPSKLYVFRDGARTGNAEDARKCAEVRKTVEELVDWPCDLQTHYSDVNLGCGAGPMNAIEWFFKNEESGIVMEDDCLPHPDMFAYCAELLEKYKDCGQVQFINTTLYDNRWQCEKSYGFSRYMVTGAWAAWRRAWQGFDLDLHSLNAKDFRKHCRKLLAERSEADWWYFKVLEIQRDSSKKSYWDYQMQILLFLHEAVTIHPKRNLVSNIGFDAEGTHTLDNADGRGNLTTYPIMPLEHPAIIEVDKEKDAHCFAKTRDVGKSRDSLQFIYKYMLYSDGFFHELLMFYKRVKGWKK</sequence>
<dbReference type="AlphaFoldDB" id="A0A9D9EGB8"/>
<evidence type="ECO:0000313" key="2">
    <source>
        <dbReference type="Proteomes" id="UP000823637"/>
    </source>
</evidence>
<proteinExistence type="predicted"/>
<organism evidence="1 2">
    <name type="scientific">Candidatus Enterocola intestinipullorum</name>
    <dbReference type="NCBI Taxonomy" id="2840783"/>
    <lineage>
        <taxon>Bacteria</taxon>
        <taxon>Pseudomonadati</taxon>
        <taxon>Bacteroidota</taxon>
        <taxon>Bacteroidia</taxon>
        <taxon>Bacteroidales</taxon>
        <taxon>Candidatus Enterocola</taxon>
    </lineage>
</organism>
<reference evidence="1" key="2">
    <citation type="journal article" date="2021" name="PeerJ">
        <title>Extensive microbial diversity within the chicken gut microbiome revealed by metagenomics and culture.</title>
        <authorList>
            <person name="Gilroy R."/>
            <person name="Ravi A."/>
            <person name="Getino M."/>
            <person name="Pursley I."/>
            <person name="Horton D.L."/>
            <person name="Alikhan N.F."/>
            <person name="Baker D."/>
            <person name="Gharbi K."/>
            <person name="Hall N."/>
            <person name="Watson M."/>
            <person name="Adriaenssens E.M."/>
            <person name="Foster-Nyarko E."/>
            <person name="Jarju S."/>
            <person name="Secka A."/>
            <person name="Antonio M."/>
            <person name="Oren A."/>
            <person name="Chaudhuri R.R."/>
            <person name="La Ragione R."/>
            <person name="Hildebrand F."/>
            <person name="Pallen M.J."/>
        </authorList>
    </citation>
    <scope>NUCLEOTIDE SEQUENCE</scope>
    <source>
        <strain evidence="1">D3-1215</strain>
    </source>
</reference>
<name>A0A9D9EGB8_9BACT</name>
<reference evidence="1" key="1">
    <citation type="submission" date="2020-10" db="EMBL/GenBank/DDBJ databases">
        <authorList>
            <person name="Gilroy R."/>
        </authorList>
    </citation>
    <scope>NUCLEOTIDE SEQUENCE</scope>
    <source>
        <strain evidence="1">D3-1215</strain>
    </source>
</reference>